<feature type="region of interest" description="Disordered" evidence="1">
    <location>
        <begin position="289"/>
        <end position="308"/>
    </location>
</feature>
<dbReference type="GO" id="GO:0006635">
    <property type="term" value="P:fatty acid beta-oxidation"/>
    <property type="evidence" value="ECO:0007669"/>
    <property type="project" value="TreeGrafter"/>
</dbReference>
<evidence type="ECO:0000313" key="3">
    <source>
        <dbReference type="EMBL" id="ASU82619.1"/>
    </source>
</evidence>
<dbReference type="SUPFAM" id="SSF52096">
    <property type="entry name" value="ClpP/crotonase"/>
    <property type="match status" value="1"/>
</dbReference>
<dbReference type="PANTHER" id="PTHR43612:SF3">
    <property type="entry name" value="TRIFUNCTIONAL ENZYME SUBUNIT ALPHA, MITOCHONDRIAL"/>
    <property type="match status" value="1"/>
</dbReference>
<dbReference type="Proteomes" id="UP000215005">
    <property type="component" value="Chromosome"/>
</dbReference>
<dbReference type="Gene3D" id="3.90.226.10">
    <property type="entry name" value="2-enoyl-CoA Hydratase, Chain A, domain 1"/>
    <property type="match status" value="1"/>
</dbReference>
<dbReference type="InterPro" id="IPR029045">
    <property type="entry name" value="ClpP/crotonase-like_dom_sf"/>
</dbReference>
<evidence type="ECO:0000259" key="2">
    <source>
        <dbReference type="Pfam" id="PF07883"/>
    </source>
</evidence>
<dbReference type="InterPro" id="IPR001753">
    <property type="entry name" value="Enoyl-CoA_hydra/iso"/>
</dbReference>
<dbReference type="Pfam" id="PF00378">
    <property type="entry name" value="ECH_1"/>
    <property type="match status" value="1"/>
</dbReference>
<dbReference type="GO" id="GO:0016509">
    <property type="term" value="F:long-chain (3S)-3-hydroxyacyl-CoA dehydrogenase (NAD+) activity"/>
    <property type="evidence" value="ECO:0007669"/>
    <property type="project" value="TreeGrafter"/>
</dbReference>
<name>A0A223S3M2_9ACTN</name>
<dbReference type="Pfam" id="PF07883">
    <property type="entry name" value="Cupin_2"/>
    <property type="match status" value="1"/>
</dbReference>
<dbReference type="KEGG" id="ngv:CDO52_07320"/>
<dbReference type="CDD" id="cd06558">
    <property type="entry name" value="crotonase-like"/>
    <property type="match status" value="1"/>
</dbReference>
<dbReference type="InterPro" id="IPR013096">
    <property type="entry name" value="Cupin_2"/>
</dbReference>
<dbReference type="Gene3D" id="2.60.120.10">
    <property type="entry name" value="Jelly Rolls"/>
    <property type="match status" value="1"/>
</dbReference>
<reference evidence="3 4" key="1">
    <citation type="submission" date="2017-08" db="EMBL/GenBank/DDBJ databases">
        <title>The complete genome sequence of Nocardiopsis gilva YIM 90087.</title>
        <authorList>
            <person name="Yin M."/>
            <person name="Tang S."/>
        </authorList>
    </citation>
    <scope>NUCLEOTIDE SEQUENCE [LARGE SCALE GENOMIC DNA]</scope>
    <source>
        <strain evidence="3 4">YIM 90087</strain>
    </source>
</reference>
<dbReference type="SUPFAM" id="SSF51182">
    <property type="entry name" value="RmlC-like cupins"/>
    <property type="match status" value="1"/>
</dbReference>
<dbReference type="AlphaFoldDB" id="A0A223S3M2"/>
<evidence type="ECO:0000313" key="4">
    <source>
        <dbReference type="Proteomes" id="UP000215005"/>
    </source>
</evidence>
<dbReference type="InterPro" id="IPR014710">
    <property type="entry name" value="RmlC-like_jellyroll"/>
</dbReference>
<evidence type="ECO:0000256" key="1">
    <source>
        <dbReference type="SAM" id="MobiDB-lite"/>
    </source>
</evidence>
<proteinExistence type="predicted"/>
<keyword evidence="4" id="KW-1185">Reference proteome</keyword>
<organism evidence="3 4">
    <name type="scientific">Nocardiopsis gilva YIM 90087</name>
    <dbReference type="NCBI Taxonomy" id="1235441"/>
    <lineage>
        <taxon>Bacteria</taxon>
        <taxon>Bacillati</taxon>
        <taxon>Actinomycetota</taxon>
        <taxon>Actinomycetes</taxon>
        <taxon>Streptosporangiales</taxon>
        <taxon>Nocardiopsidaceae</taxon>
        <taxon>Nocardiopsis</taxon>
    </lineage>
</organism>
<gene>
    <name evidence="3" type="ORF">CDO52_07320</name>
</gene>
<dbReference type="InterPro" id="IPR011051">
    <property type="entry name" value="RmlC_Cupin_sf"/>
</dbReference>
<dbReference type="EMBL" id="CP022753">
    <property type="protein sequence ID" value="ASU82619.1"/>
    <property type="molecule type" value="Genomic_DNA"/>
</dbReference>
<sequence>MMAPYASPSSCPLRWHIDFTGVVTLVLDQHGTTANLLTDGLVDALADAAEHLHRDRQDITGVLLTSAKPTFMLGTASDTLDHLAHDPHDRSATLGVLRTTLRRLERLGFPVVAAIGGSALGAGFELALACHHRILLEDDGCRVGLPDADAGLLPLAGGVSRSVHRWGSAPALANLLNDDAVYAPRRARALGLVDELAPDTDAMLRQAEAWIAAHPAPVQPWDRIGHRMPPGPAHTRPVASADVSSARATLISTAYRVAAMAGIDAALAIEQKEFGALLAETTTFRIRNRPAAPDRRGDDAADASDAAPEILRGHRSRGTCPTCRQARMDPLPIPAPARLLIAGRSGDGRSFDISEASPSRVAGEPGAVDDFWCTGPQEPGVPAAADAVGPPQGGSIFRMFYVQPDRVWQGGDGDQGEEDVRTRDVLRILGHNAIGGGTADADALGGAGSTTGYFIVLSGTVVCVLGDDEVELGPGDVVVQDRTGHAWSNRTDELAVIGVVLVSGQ</sequence>
<dbReference type="PANTHER" id="PTHR43612">
    <property type="entry name" value="TRIFUNCTIONAL ENZYME SUBUNIT ALPHA"/>
    <property type="match status" value="1"/>
</dbReference>
<dbReference type="InterPro" id="IPR050136">
    <property type="entry name" value="FA_oxidation_alpha_subunit"/>
</dbReference>
<protein>
    <recommendedName>
        <fullName evidence="2">Cupin type-2 domain-containing protein</fullName>
    </recommendedName>
</protein>
<accession>A0A223S3M2</accession>
<feature type="domain" description="Cupin type-2" evidence="2">
    <location>
        <begin position="453"/>
        <end position="497"/>
    </location>
</feature>
<dbReference type="OrthoDB" id="3229174at2"/>
<dbReference type="RefSeq" id="WP_017620048.1">
    <property type="nucleotide sequence ID" value="NZ_ANBG01000291.1"/>
</dbReference>
<dbReference type="GO" id="GO:0004300">
    <property type="term" value="F:enoyl-CoA hydratase activity"/>
    <property type="evidence" value="ECO:0007669"/>
    <property type="project" value="TreeGrafter"/>
</dbReference>